<evidence type="ECO:0000259" key="1">
    <source>
        <dbReference type="Pfam" id="PF23859"/>
    </source>
</evidence>
<organism evidence="2 3">
    <name type="scientific">Actinomadura nitritigenes</name>
    <dbReference type="NCBI Taxonomy" id="134602"/>
    <lineage>
        <taxon>Bacteria</taxon>
        <taxon>Bacillati</taxon>
        <taxon>Actinomycetota</taxon>
        <taxon>Actinomycetes</taxon>
        <taxon>Streptosporangiales</taxon>
        <taxon>Thermomonosporaceae</taxon>
        <taxon>Actinomadura</taxon>
    </lineage>
</organism>
<comment type="caution">
    <text evidence="2">The sequence shown here is derived from an EMBL/GenBank/DDBJ whole genome shotgun (WGS) entry which is preliminary data.</text>
</comment>
<reference evidence="2 3" key="1">
    <citation type="submission" date="2021-03" db="EMBL/GenBank/DDBJ databases">
        <authorList>
            <person name="Kanchanasin P."/>
            <person name="Saeng-In P."/>
            <person name="Phongsopitanun W."/>
            <person name="Yuki M."/>
            <person name="Kudo T."/>
            <person name="Ohkuma M."/>
            <person name="Tanasupawat S."/>
        </authorList>
    </citation>
    <scope>NUCLEOTIDE SEQUENCE [LARGE SCALE GENOMIC DNA]</scope>
    <source>
        <strain evidence="2 3">L46</strain>
    </source>
</reference>
<accession>A0ABS3QY61</accession>
<dbReference type="InterPro" id="IPR055645">
    <property type="entry name" value="DpdA"/>
</dbReference>
<dbReference type="RefSeq" id="WP_208267237.1">
    <property type="nucleotide sequence ID" value="NZ_BAAAGM010000031.1"/>
</dbReference>
<sequence length="280" mass="30692">MTHAAPGVPSPPNSATLFYLGAHQPHWLWTAQFPLFVSHRQLARKARLRPAVCRWALDSGGFTELSLNGRWTTTPGQYAEAGARYAEHLGMPDFLSQQDWMCEPFMIERTGLSVREHQDRTVANYLDLRALAPGLPWLPVVQGWTLPDYLRCVELYASAGVDLAALPRVGLGSVCRRQSTAEIGHIVATLAGLGLKLHGFGVKTGGLQRYGQHLASADSMAWSYNARRLPPLLGCKSHKNCANCLTYATQWRARLLASLAARGHQIALFTSLPPQTGEAA</sequence>
<evidence type="ECO:0000313" key="2">
    <source>
        <dbReference type="EMBL" id="MBO2438929.1"/>
    </source>
</evidence>
<dbReference type="Proteomes" id="UP000666915">
    <property type="component" value="Unassembled WGS sequence"/>
</dbReference>
<evidence type="ECO:0000313" key="3">
    <source>
        <dbReference type="Proteomes" id="UP000666915"/>
    </source>
</evidence>
<dbReference type="Pfam" id="PF23859">
    <property type="entry name" value="DpdA"/>
    <property type="match status" value="1"/>
</dbReference>
<keyword evidence="3" id="KW-1185">Reference proteome</keyword>
<protein>
    <recommendedName>
        <fullName evidence="1">DeoxyPurine in DNA protein A domain-containing protein</fullName>
    </recommendedName>
</protein>
<dbReference type="EMBL" id="JAGEOK010000009">
    <property type="protein sequence ID" value="MBO2438929.1"/>
    <property type="molecule type" value="Genomic_DNA"/>
</dbReference>
<proteinExistence type="predicted"/>
<name>A0ABS3QY61_9ACTN</name>
<gene>
    <name evidence="2" type="ORF">J4557_15515</name>
</gene>
<feature type="domain" description="DeoxyPurine in DNA protein A" evidence="1">
    <location>
        <begin position="18"/>
        <end position="264"/>
    </location>
</feature>